<dbReference type="InterPro" id="IPR025449">
    <property type="entry name" value="JetB"/>
</dbReference>
<organism evidence="2 3">
    <name type="scientific">Xanthomonas arboricola</name>
    <dbReference type="NCBI Taxonomy" id="56448"/>
    <lineage>
        <taxon>Bacteria</taxon>
        <taxon>Pseudomonadati</taxon>
        <taxon>Pseudomonadota</taxon>
        <taxon>Gammaproteobacteria</taxon>
        <taxon>Lysobacterales</taxon>
        <taxon>Lysobacteraceae</taxon>
        <taxon>Xanthomonas</taxon>
    </lineage>
</organism>
<feature type="compositionally biased region" description="Basic and acidic residues" evidence="1">
    <location>
        <begin position="1"/>
        <end position="10"/>
    </location>
</feature>
<protein>
    <recommendedName>
        <fullName evidence="4">DUF4194 domain-containing protein</fullName>
    </recommendedName>
</protein>
<comment type="caution">
    <text evidence="2">The sequence shown here is derived from an EMBL/GenBank/DDBJ whole genome shotgun (WGS) entry which is preliminary data.</text>
</comment>
<name>A0A2S7ADG2_9XANT</name>
<evidence type="ECO:0000313" key="3">
    <source>
        <dbReference type="Proteomes" id="UP000239204"/>
    </source>
</evidence>
<dbReference type="Proteomes" id="UP000239204">
    <property type="component" value="Unassembled WGS sequence"/>
</dbReference>
<feature type="compositionally biased region" description="Basic and acidic residues" evidence="1">
    <location>
        <begin position="19"/>
        <end position="51"/>
    </location>
</feature>
<proteinExistence type="predicted"/>
<feature type="region of interest" description="Disordered" evidence="1">
    <location>
        <begin position="1"/>
        <end position="59"/>
    </location>
</feature>
<accession>A0A2S7ADG2</accession>
<reference evidence="2 3" key="1">
    <citation type="submission" date="2016-08" db="EMBL/GenBank/DDBJ databases">
        <title>Evolution of the type three secretion system and type three effector repertoires in Xanthomonas.</title>
        <authorList>
            <person name="Merda D."/>
            <person name="Briand M."/>
            <person name="Bosis E."/>
            <person name="Rousseau C."/>
            <person name="Portier P."/>
            <person name="Jacques M.-A."/>
            <person name="Fischer-Le Saux M."/>
        </authorList>
    </citation>
    <scope>NUCLEOTIDE SEQUENCE [LARGE SCALE GENOMIC DNA]</scope>
    <source>
        <strain evidence="2 3">CFBP 7645</strain>
    </source>
</reference>
<gene>
    <name evidence="2" type="ORF">XarjCFBP7645_09045</name>
</gene>
<dbReference type="Pfam" id="PF13835">
    <property type="entry name" value="DUF4194"/>
    <property type="match status" value="1"/>
</dbReference>
<sequence length="279" mass="31118">MHDRRCKRDVQQAAACQRTSDEQRIYHGPDGRRRGPEPRHLSSALHDRKDNQASQGRKPMSFWTDAAEATKNVVTEDDFEAAANRLVTEQVLYAADRGSKVAYGLIRDFEREFKRALEPLGYIVRVNTQLRYACAIPKHARTSPVTVDQTLLALVLRKIFDEETRSGHHDENGEVVCDLVTLEVKYKQTTGGRELASGGKLIALMQWMRRWGLARVSDEDSNQFGQSADQPYVVIIRPGIAEVLGEAALARIALFNNTDVEVGDADRAIASITEEGGAV</sequence>
<dbReference type="AlphaFoldDB" id="A0A2S7ADG2"/>
<evidence type="ECO:0000313" key="2">
    <source>
        <dbReference type="EMBL" id="PPU07746.1"/>
    </source>
</evidence>
<evidence type="ECO:0000256" key="1">
    <source>
        <dbReference type="SAM" id="MobiDB-lite"/>
    </source>
</evidence>
<evidence type="ECO:0008006" key="4">
    <source>
        <dbReference type="Google" id="ProtNLM"/>
    </source>
</evidence>
<dbReference type="EMBL" id="MIGY01000002">
    <property type="protein sequence ID" value="PPU07746.1"/>
    <property type="molecule type" value="Genomic_DNA"/>
</dbReference>